<protein>
    <recommendedName>
        <fullName evidence="1">Proteasome activator Blm10 middle HEAT repeats region domain-containing protein</fullName>
    </recommendedName>
</protein>
<feature type="domain" description="Proteasome activator Blm10 middle HEAT repeats region" evidence="1">
    <location>
        <begin position="31"/>
        <end position="126"/>
    </location>
</feature>
<name>A0A564YE87_HYMDI</name>
<feature type="non-terminal residue" evidence="2">
    <location>
        <position position="140"/>
    </location>
</feature>
<proteinExistence type="predicted"/>
<reference evidence="2 3" key="1">
    <citation type="submission" date="2019-07" db="EMBL/GenBank/DDBJ databases">
        <authorList>
            <person name="Jastrzebski P J."/>
            <person name="Paukszto L."/>
            <person name="Jastrzebski P J."/>
        </authorList>
    </citation>
    <scope>NUCLEOTIDE SEQUENCE [LARGE SCALE GENOMIC DNA]</scope>
    <source>
        <strain evidence="2 3">WMS-il1</strain>
    </source>
</reference>
<organism evidence="2 3">
    <name type="scientific">Hymenolepis diminuta</name>
    <name type="common">Rat tapeworm</name>
    <dbReference type="NCBI Taxonomy" id="6216"/>
    <lineage>
        <taxon>Eukaryota</taxon>
        <taxon>Metazoa</taxon>
        <taxon>Spiralia</taxon>
        <taxon>Lophotrochozoa</taxon>
        <taxon>Platyhelminthes</taxon>
        <taxon>Cestoda</taxon>
        <taxon>Eucestoda</taxon>
        <taxon>Cyclophyllidea</taxon>
        <taxon>Hymenolepididae</taxon>
        <taxon>Hymenolepis</taxon>
    </lineage>
</organism>
<evidence type="ECO:0000259" key="1">
    <source>
        <dbReference type="Pfam" id="PF16507"/>
    </source>
</evidence>
<evidence type="ECO:0000313" key="2">
    <source>
        <dbReference type="EMBL" id="VUZ45520.1"/>
    </source>
</evidence>
<sequence length="140" mass="16313">VLKLLRRFFHFCENACHISSRNVRRGFFPIFCCDIIKAVSDRLQRELHCIPDMKEHLDEVVDWARLTNEQLDEFVEIVLPTCLEVNIYTQDSPDILNAACNAVRYLSDLRPRLVFPALIESIEEGFSTPQLPLRVTRPLK</sequence>
<keyword evidence="3" id="KW-1185">Reference proteome</keyword>
<dbReference type="AlphaFoldDB" id="A0A564YE87"/>
<dbReference type="Pfam" id="PF16507">
    <property type="entry name" value="HEAT_PSME4_mid"/>
    <property type="match status" value="1"/>
</dbReference>
<dbReference type="EMBL" id="CABIJS010000177">
    <property type="protein sequence ID" value="VUZ45520.1"/>
    <property type="molecule type" value="Genomic_DNA"/>
</dbReference>
<feature type="non-terminal residue" evidence="2">
    <location>
        <position position="1"/>
    </location>
</feature>
<gene>
    <name evidence="2" type="ORF">WMSIL1_LOCUS5519</name>
</gene>
<accession>A0A564YE87</accession>
<dbReference type="InterPro" id="IPR032430">
    <property type="entry name" value="Blm10_mid"/>
</dbReference>
<evidence type="ECO:0000313" key="3">
    <source>
        <dbReference type="Proteomes" id="UP000321570"/>
    </source>
</evidence>
<dbReference type="Proteomes" id="UP000321570">
    <property type="component" value="Unassembled WGS sequence"/>
</dbReference>